<gene>
    <name evidence="6" type="ORF">EJ08DRAFT_626549</name>
</gene>
<dbReference type="SUPFAM" id="SSF81822">
    <property type="entry name" value="RuBisCo LSMT C-terminal, substrate-binding domain"/>
    <property type="match status" value="1"/>
</dbReference>
<evidence type="ECO:0000256" key="1">
    <source>
        <dbReference type="ARBA" id="ARBA00022603"/>
    </source>
</evidence>
<keyword evidence="3" id="KW-0949">S-adenosyl-L-methionine</keyword>
<dbReference type="AlphaFoldDB" id="A0A9P4P1Q0"/>
<keyword evidence="1" id="KW-0489">Methyltransferase</keyword>
<dbReference type="InterPro" id="IPR046341">
    <property type="entry name" value="SET_dom_sf"/>
</dbReference>
<dbReference type="Pfam" id="PF00856">
    <property type="entry name" value="SET"/>
    <property type="match status" value="1"/>
</dbReference>
<feature type="region of interest" description="Disordered" evidence="4">
    <location>
        <begin position="457"/>
        <end position="482"/>
    </location>
</feature>
<evidence type="ECO:0000256" key="2">
    <source>
        <dbReference type="ARBA" id="ARBA00022679"/>
    </source>
</evidence>
<dbReference type="GO" id="GO:0005634">
    <property type="term" value="C:nucleus"/>
    <property type="evidence" value="ECO:0007669"/>
    <property type="project" value="TreeGrafter"/>
</dbReference>
<organism evidence="6 7">
    <name type="scientific">Tothia fuscella</name>
    <dbReference type="NCBI Taxonomy" id="1048955"/>
    <lineage>
        <taxon>Eukaryota</taxon>
        <taxon>Fungi</taxon>
        <taxon>Dikarya</taxon>
        <taxon>Ascomycota</taxon>
        <taxon>Pezizomycotina</taxon>
        <taxon>Dothideomycetes</taxon>
        <taxon>Pleosporomycetidae</taxon>
        <taxon>Venturiales</taxon>
        <taxon>Cylindrosympodiaceae</taxon>
        <taxon>Tothia</taxon>
    </lineage>
</organism>
<comment type="caution">
    <text evidence="6">The sequence shown here is derived from an EMBL/GenBank/DDBJ whole genome shotgun (WGS) entry which is preliminary data.</text>
</comment>
<dbReference type="InterPro" id="IPR036464">
    <property type="entry name" value="Rubisco_LSMT_subst-bd_sf"/>
</dbReference>
<dbReference type="Pfam" id="PF09273">
    <property type="entry name" value="Rubis-subs-bind"/>
    <property type="match status" value="1"/>
</dbReference>
<keyword evidence="7" id="KW-1185">Reference proteome</keyword>
<dbReference type="OrthoDB" id="341421at2759"/>
<dbReference type="FunFam" id="3.90.1410.10:FF:000007">
    <property type="entry name" value="Ribosomal lysine N-methyltransferase 4"/>
    <property type="match status" value="1"/>
</dbReference>
<dbReference type="Gene3D" id="3.90.1410.10">
    <property type="entry name" value="set domain protein methyltransferase, domain 1"/>
    <property type="match status" value="1"/>
</dbReference>
<dbReference type="InterPro" id="IPR050600">
    <property type="entry name" value="SETD3_SETD6_MTase"/>
</dbReference>
<evidence type="ECO:0000256" key="3">
    <source>
        <dbReference type="ARBA" id="ARBA00022691"/>
    </source>
</evidence>
<dbReference type="Proteomes" id="UP000800235">
    <property type="component" value="Unassembled WGS sequence"/>
</dbReference>
<dbReference type="PANTHER" id="PTHR13271">
    <property type="entry name" value="UNCHARACTERIZED PUTATIVE METHYLTRANSFERASE"/>
    <property type="match status" value="1"/>
</dbReference>
<reference evidence="6" key="1">
    <citation type="journal article" date="2020" name="Stud. Mycol.">
        <title>101 Dothideomycetes genomes: a test case for predicting lifestyles and emergence of pathogens.</title>
        <authorList>
            <person name="Haridas S."/>
            <person name="Albert R."/>
            <person name="Binder M."/>
            <person name="Bloem J."/>
            <person name="Labutti K."/>
            <person name="Salamov A."/>
            <person name="Andreopoulos B."/>
            <person name="Baker S."/>
            <person name="Barry K."/>
            <person name="Bills G."/>
            <person name="Bluhm B."/>
            <person name="Cannon C."/>
            <person name="Castanera R."/>
            <person name="Culley D."/>
            <person name="Daum C."/>
            <person name="Ezra D."/>
            <person name="Gonzalez J."/>
            <person name="Henrissat B."/>
            <person name="Kuo A."/>
            <person name="Liang C."/>
            <person name="Lipzen A."/>
            <person name="Lutzoni F."/>
            <person name="Magnuson J."/>
            <person name="Mondo S."/>
            <person name="Nolan M."/>
            <person name="Ohm R."/>
            <person name="Pangilinan J."/>
            <person name="Park H.-J."/>
            <person name="Ramirez L."/>
            <person name="Alfaro M."/>
            <person name="Sun H."/>
            <person name="Tritt A."/>
            <person name="Yoshinaga Y."/>
            <person name="Zwiers L.-H."/>
            <person name="Turgeon B."/>
            <person name="Goodwin S."/>
            <person name="Spatafora J."/>
            <person name="Crous P."/>
            <person name="Grigoriev I."/>
        </authorList>
    </citation>
    <scope>NUCLEOTIDE SEQUENCE</scope>
    <source>
        <strain evidence="6">CBS 130266</strain>
    </source>
</reference>
<evidence type="ECO:0000313" key="6">
    <source>
        <dbReference type="EMBL" id="KAF2435198.1"/>
    </source>
</evidence>
<dbReference type="EMBL" id="MU007014">
    <property type="protein sequence ID" value="KAF2435198.1"/>
    <property type="molecule type" value="Genomic_DNA"/>
</dbReference>
<dbReference type="Gene3D" id="3.90.1420.10">
    <property type="entry name" value="Rubisco LSMT, substrate-binding domain"/>
    <property type="match status" value="1"/>
</dbReference>
<keyword evidence="2" id="KW-0808">Transferase</keyword>
<proteinExistence type="predicted"/>
<name>A0A9P4P1Q0_9PEZI</name>
<dbReference type="GO" id="GO:0032259">
    <property type="term" value="P:methylation"/>
    <property type="evidence" value="ECO:0007669"/>
    <property type="project" value="UniProtKB-KW"/>
</dbReference>
<feature type="domain" description="SET" evidence="5">
    <location>
        <begin position="21"/>
        <end position="261"/>
    </location>
</feature>
<dbReference type="PROSITE" id="PS50280">
    <property type="entry name" value="SET"/>
    <property type="match status" value="1"/>
</dbReference>
<protein>
    <submittedName>
        <fullName evidence="6">SET domain-containing protein</fullName>
    </submittedName>
</protein>
<evidence type="ECO:0000256" key="4">
    <source>
        <dbReference type="SAM" id="MobiDB-lite"/>
    </source>
</evidence>
<dbReference type="InterPro" id="IPR001214">
    <property type="entry name" value="SET_dom"/>
</dbReference>
<dbReference type="InterPro" id="IPR015353">
    <property type="entry name" value="Rubisco_LSMT_subst-bd"/>
</dbReference>
<dbReference type="GO" id="GO:0016279">
    <property type="term" value="F:protein-lysine N-methyltransferase activity"/>
    <property type="evidence" value="ECO:0007669"/>
    <property type="project" value="TreeGrafter"/>
</dbReference>
<accession>A0A9P4P1Q0</accession>
<feature type="compositionally biased region" description="Basic and acidic residues" evidence="4">
    <location>
        <begin position="467"/>
        <end position="482"/>
    </location>
</feature>
<dbReference type="SUPFAM" id="SSF82199">
    <property type="entry name" value="SET domain"/>
    <property type="match status" value="1"/>
</dbReference>
<dbReference type="PANTHER" id="PTHR13271:SF34">
    <property type="entry name" value="N-LYSINE METHYLTRANSFERASE SETD6"/>
    <property type="match status" value="1"/>
</dbReference>
<sequence>MADDFDSNTTGLINWLEKSGASVSSSISLQDLRLRNAGRGVVAVKKILEDEVLFSIPRSLALSVQTSSFSHEYANLLDPFEADSWLQLILVMLYEYGKGSRSSWNAYFKVLPEEFDTLMYWSEEELSELSGGAVVNKIGKARADSLFNERLVPVVQENSNVFGIGSKVSADHIVQIAHRMGSLIMAYGFDIEPQAKEADDDGYATEDEFDDWQKGMVPLADLLNADGDEKNNAQLFYEQDALVMKAIKDISQGQEIYNTYGLLPRSDLLRRYGYVADSYAQYDVVEISHEDVVAVARDELGVPQSLITERTEFCETELDAVADGYDISRPPLNVNELCCIQPELRMIVLCYCLDATCFSEIPKPKKEILRTTDSCDFPIQWYHLMRLIVERRLNAYSTTLADDKRLRESLKDDVVFGAGSPNIGETRTQRRKILALEVRIGEKEILEQTLELLGKAESSFQNGSNKRSSDEMEIDKPVKRTK</sequence>
<evidence type="ECO:0000313" key="7">
    <source>
        <dbReference type="Proteomes" id="UP000800235"/>
    </source>
</evidence>
<evidence type="ECO:0000259" key="5">
    <source>
        <dbReference type="PROSITE" id="PS50280"/>
    </source>
</evidence>